<feature type="compositionally biased region" description="Basic and acidic residues" evidence="1">
    <location>
        <begin position="94"/>
        <end position="108"/>
    </location>
</feature>
<dbReference type="Proteomes" id="UP001244011">
    <property type="component" value="Unassembled WGS sequence"/>
</dbReference>
<dbReference type="AlphaFoldDB" id="A0AAJ0C299"/>
<dbReference type="RefSeq" id="XP_060284784.1">
    <property type="nucleotide sequence ID" value="XM_060427626.1"/>
</dbReference>
<proteinExistence type="predicted"/>
<protein>
    <submittedName>
        <fullName evidence="2">Uncharacterized protein</fullName>
    </submittedName>
</protein>
<name>A0AAJ0C299_9PEZI</name>
<feature type="compositionally biased region" description="Basic and acidic residues" evidence="1">
    <location>
        <begin position="125"/>
        <end position="134"/>
    </location>
</feature>
<dbReference type="GeneID" id="85310813"/>
<evidence type="ECO:0000256" key="1">
    <source>
        <dbReference type="SAM" id="MobiDB-lite"/>
    </source>
</evidence>
<feature type="compositionally biased region" description="Basic and acidic residues" evidence="1">
    <location>
        <begin position="30"/>
        <end position="47"/>
    </location>
</feature>
<evidence type="ECO:0000313" key="3">
    <source>
        <dbReference type="Proteomes" id="UP001244011"/>
    </source>
</evidence>
<feature type="compositionally biased region" description="Polar residues" evidence="1">
    <location>
        <begin position="1"/>
        <end position="12"/>
    </location>
</feature>
<feature type="compositionally biased region" description="Polar residues" evidence="1">
    <location>
        <begin position="181"/>
        <end position="193"/>
    </location>
</feature>
<feature type="compositionally biased region" description="Polar residues" evidence="1">
    <location>
        <begin position="50"/>
        <end position="63"/>
    </location>
</feature>
<gene>
    <name evidence="2" type="ORF">QBC33DRAFT_535422</name>
</gene>
<feature type="compositionally biased region" description="Basic and acidic residues" evidence="1">
    <location>
        <begin position="158"/>
        <end position="167"/>
    </location>
</feature>
<reference evidence="2" key="1">
    <citation type="submission" date="2023-06" db="EMBL/GenBank/DDBJ databases">
        <title>Genome-scale phylogeny and comparative genomics of the fungal order Sordariales.</title>
        <authorList>
            <consortium name="Lawrence Berkeley National Laboratory"/>
            <person name="Hensen N."/>
            <person name="Bonometti L."/>
            <person name="Westerberg I."/>
            <person name="Brannstrom I.O."/>
            <person name="Guillou S."/>
            <person name="Cros-Aarteil S."/>
            <person name="Calhoun S."/>
            <person name="Haridas S."/>
            <person name="Kuo A."/>
            <person name="Mondo S."/>
            <person name="Pangilinan J."/>
            <person name="Riley R."/>
            <person name="Labutti K."/>
            <person name="Andreopoulos B."/>
            <person name="Lipzen A."/>
            <person name="Chen C."/>
            <person name="Yanf M."/>
            <person name="Daum C."/>
            <person name="Ng V."/>
            <person name="Clum A."/>
            <person name="Steindorff A."/>
            <person name="Ohm R."/>
            <person name="Martin F."/>
            <person name="Silar P."/>
            <person name="Natvig D."/>
            <person name="Lalanne C."/>
            <person name="Gautier V."/>
            <person name="Ament-Velasquez S.L."/>
            <person name="Kruys A."/>
            <person name="Hutchinson M.I."/>
            <person name="Powell A.J."/>
            <person name="Barry K."/>
            <person name="Miller A.N."/>
            <person name="Grigoriev I.V."/>
            <person name="Debuchy R."/>
            <person name="Gladieux P."/>
            <person name="Thoren M.H."/>
            <person name="Johannesson H."/>
        </authorList>
    </citation>
    <scope>NUCLEOTIDE SEQUENCE</scope>
    <source>
        <strain evidence="2">8032-3</strain>
    </source>
</reference>
<sequence>MASSKNDLNSLAEQAERELNTYQAKTGNARGRDIDEAGVDTRTEKKFPGSQVNYNPDLSTNAGYNRRIPPQEGGDLDDRGRTTLGGHFEGPGGPEDKIARAQRDRGGDNDNDVVPGQASLQGQGTKERRGKDALEQGVDASRTNVGRKPPGVGGSQFKGEDYYRPEEVPDSIATEGYIPPSSVTQASTETEGY</sequence>
<evidence type="ECO:0000313" key="2">
    <source>
        <dbReference type="EMBL" id="KAK1768571.1"/>
    </source>
</evidence>
<comment type="caution">
    <text evidence="2">The sequence shown here is derived from an EMBL/GenBank/DDBJ whole genome shotgun (WGS) entry which is preliminary data.</text>
</comment>
<keyword evidence="3" id="KW-1185">Reference proteome</keyword>
<dbReference type="EMBL" id="MU839005">
    <property type="protein sequence ID" value="KAK1768571.1"/>
    <property type="molecule type" value="Genomic_DNA"/>
</dbReference>
<organism evidence="2 3">
    <name type="scientific">Phialemonium atrogriseum</name>
    <dbReference type="NCBI Taxonomy" id="1093897"/>
    <lineage>
        <taxon>Eukaryota</taxon>
        <taxon>Fungi</taxon>
        <taxon>Dikarya</taxon>
        <taxon>Ascomycota</taxon>
        <taxon>Pezizomycotina</taxon>
        <taxon>Sordariomycetes</taxon>
        <taxon>Sordariomycetidae</taxon>
        <taxon>Cephalothecales</taxon>
        <taxon>Cephalothecaceae</taxon>
        <taxon>Phialemonium</taxon>
    </lineage>
</organism>
<feature type="region of interest" description="Disordered" evidence="1">
    <location>
        <begin position="1"/>
        <end position="193"/>
    </location>
</feature>
<accession>A0AAJ0C299</accession>